<dbReference type="SUPFAM" id="SSF56059">
    <property type="entry name" value="Glutathione synthetase ATP-binding domain-like"/>
    <property type="match status" value="1"/>
</dbReference>
<dbReference type="GO" id="GO:0005524">
    <property type="term" value="F:ATP binding"/>
    <property type="evidence" value="ECO:0007669"/>
    <property type="project" value="InterPro"/>
</dbReference>
<evidence type="ECO:0000313" key="2">
    <source>
        <dbReference type="EMBL" id="SIN65995.1"/>
    </source>
</evidence>
<proteinExistence type="predicted"/>
<dbReference type="OrthoDB" id="3373978at2"/>
<keyword evidence="3" id="KW-1185">Reference proteome</keyword>
<dbReference type="Pfam" id="PF02955">
    <property type="entry name" value="GSH-S_ATP"/>
    <property type="match status" value="1"/>
</dbReference>
<dbReference type="Gene3D" id="3.30.470.20">
    <property type="entry name" value="ATP-grasp fold, B domain"/>
    <property type="match status" value="1"/>
</dbReference>
<evidence type="ECO:0000313" key="3">
    <source>
        <dbReference type="Proteomes" id="UP000185003"/>
    </source>
</evidence>
<dbReference type="STRING" id="536979.SAMN04488055_0297"/>
<dbReference type="Proteomes" id="UP000185003">
    <property type="component" value="Unassembled WGS sequence"/>
</dbReference>
<dbReference type="InterPro" id="IPR013815">
    <property type="entry name" value="ATP_grasp_subdomain_1"/>
</dbReference>
<dbReference type="InterPro" id="IPR053191">
    <property type="entry name" value="DcsG_Biosynth_Enzyme"/>
</dbReference>
<evidence type="ECO:0000259" key="1">
    <source>
        <dbReference type="Pfam" id="PF02955"/>
    </source>
</evidence>
<dbReference type="AlphaFoldDB" id="A0A1N6D5D9"/>
<sequence>MKIAYVCYTTQEKYVTPGLEDEESILLQFLLQRGINLHKVIWNDPAVNWQEYDRVLLKSPWDYHENISAFYNWLDNIEAAGIPLINPYAIVKWNTDKHYLQDITAAGLPVIPSAIIKKGAQFNLHTYFEHFSTSQLIVKPCISAGAKNTFTVPLSEVADYTAILTPLVQEEAFLVQPYIPEIATEGEWSFIFLDGKFSHSVVKKPKAGDFRVQQYHGGTVHVEAPAAKHIESATAYVQQFAKDCLYARVDGVIIKEELSLMELELIEPFLFLGSHPEGYENYYKALKSYQHDTI</sequence>
<dbReference type="PANTHER" id="PTHR39217:SF1">
    <property type="entry name" value="GLUTATHIONE SYNTHETASE"/>
    <property type="match status" value="1"/>
</dbReference>
<dbReference type="InterPro" id="IPR004218">
    <property type="entry name" value="GSHS_ATP-bd"/>
</dbReference>
<dbReference type="Gene3D" id="3.30.1490.20">
    <property type="entry name" value="ATP-grasp fold, A domain"/>
    <property type="match status" value="1"/>
</dbReference>
<organism evidence="2 3">
    <name type="scientific">Chitinophaga niabensis</name>
    <dbReference type="NCBI Taxonomy" id="536979"/>
    <lineage>
        <taxon>Bacteria</taxon>
        <taxon>Pseudomonadati</taxon>
        <taxon>Bacteroidota</taxon>
        <taxon>Chitinophagia</taxon>
        <taxon>Chitinophagales</taxon>
        <taxon>Chitinophagaceae</taxon>
        <taxon>Chitinophaga</taxon>
    </lineage>
</organism>
<dbReference type="EMBL" id="FSRA01000001">
    <property type="protein sequence ID" value="SIN65995.1"/>
    <property type="molecule type" value="Genomic_DNA"/>
</dbReference>
<dbReference type="PANTHER" id="PTHR39217">
    <property type="match status" value="1"/>
</dbReference>
<accession>A0A1N6D5D9</accession>
<reference evidence="2 3" key="1">
    <citation type="submission" date="2016-11" db="EMBL/GenBank/DDBJ databases">
        <authorList>
            <person name="Jaros S."/>
            <person name="Januszkiewicz K."/>
            <person name="Wedrychowicz H."/>
        </authorList>
    </citation>
    <scope>NUCLEOTIDE SEQUENCE [LARGE SCALE GENOMIC DNA]</scope>
    <source>
        <strain evidence="2 3">DSM 24787</strain>
    </source>
</reference>
<dbReference type="RefSeq" id="WP_074237406.1">
    <property type="nucleotide sequence ID" value="NZ_FSRA01000001.1"/>
</dbReference>
<name>A0A1N6D5D9_9BACT</name>
<feature type="domain" description="Prokaryotic glutathione synthetase ATP-binding" evidence="1">
    <location>
        <begin position="123"/>
        <end position="244"/>
    </location>
</feature>
<gene>
    <name evidence="2" type="ORF">SAMN04488055_0297</name>
</gene>
<protein>
    <submittedName>
        <fullName evidence="2">Glutathione synthetase, ATP-grasp domain</fullName>
    </submittedName>
</protein>
<dbReference type="Gene3D" id="3.40.50.20">
    <property type="match status" value="1"/>
</dbReference>
<dbReference type="GO" id="GO:0004363">
    <property type="term" value="F:glutathione synthase activity"/>
    <property type="evidence" value="ECO:0007669"/>
    <property type="project" value="InterPro"/>
</dbReference>